<gene>
    <name evidence="1" type="ORF">CHARACLAT_023854</name>
</gene>
<keyword evidence="2" id="KW-1185">Reference proteome</keyword>
<protein>
    <submittedName>
        <fullName evidence="1">Uncharacterized protein</fullName>
    </submittedName>
</protein>
<evidence type="ECO:0000313" key="1">
    <source>
        <dbReference type="EMBL" id="MED6288170.1"/>
    </source>
</evidence>
<accession>A0ABU7ELW2</accession>
<reference evidence="1 2" key="1">
    <citation type="submission" date="2021-06" db="EMBL/GenBank/DDBJ databases">
        <authorList>
            <person name="Palmer J.M."/>
        </authorList>
    </citation>
    <scope>NUCLEOTIDE SEQUENCE [LARGE SCALE GENOMIC DNA]</scope>
    <source>
        <strain evidence="1 2">CL_MEX2019</strain>
        <tissue evidence="1">Muscle</tissue>
    </source>
</reference>
<dbReference type="EMBL" id="JAHUTJ010059948">
    <property type="protein sequence ID" value="MED6288170.1"/>
    <property type="molecule type" value="Genomic_DNA"/>
</dbReference>
<dbReference type="Proteomes" id="UP001352852">
    <property type="component" value="Unassembled WGS sequence"/>
</dbReference>
<name>A0ABU7ELW2_9TELE</name>
<evidence type="ECO:0000313" key="2">
    <source>
        <dbReference type="Proteomes" id="UP001352852"/>
    </source>
</evidence>
<sequence>MQTVWLTEVLSVAAGFGLFMESADSQMNTDQSAHLAGTRPKAFVFTISHTIGYGVYLGCTNCSFLADHRSLKSLGLPIPISFITDTVRCHKVTIHLQRSNSGLIIFYCTRADMTCWAGLSDSPPLRAEQKGTMADFFDLCGG</sequence>
<organism evidence="1 2">
    <name type="scientific">Characodon lateralis</name>
    <dbReference type="NCBI Taxonomy" id="208331"/>
    <lineage>
        <taxon>Eukaryota</taxon>
        <taxon>Metazoa</taxon>
        <taxon>Chordata</taxon>
        <taxon>Craniata</taxon>
        <taxon>Vertebrata</taxon>
        <taxon>Euteleostomi</taxon>
        <taxon>Actinopterygii</taxon>
        <taxon>Neopterygii</taxon>
        <taxon>Teleostei</taxon>
        <taxon>Neoteleostei</taxon>
        <taxon>Acanthomorphata</taxon>
        <taxon>Ovalentaria</taxon>
        <taxon>Atherinomorphae</taxon>
        <taxon>Cyprinodontiformes</taxon>
        <taxon>Goodeidae</taxon>
        <taxon>Characodon</taxon>
    </lineage>
</organism>
<comment type="caution">
    <text evidence="1">The sequence shown here is derived from an EMBL/GenBank/DDBJ whole genome shotgun (WGS) entry which is preliminary data.</text>
</comment>
<proteinExistence type="predicted"/>